<sequence length="124" mass="13460">TGVNIKGRESTPTLVDEIAPSPGQVRTVLAKAPLRDRVTCALMAYSGVRPEVVGNYLGDDGFTLGDFPELDLSGSEPKFRKVPALVVVRESLSKARHTYLTFAPLPRARRSRTTSSFGSRKGRS</sequence>
<feature type="non-terminal residue" evidence="1">
    <location>
        <position position="1"/>
    </location>
</feature>
<protein>
    <submittedName>
        <fullName evidence="1">Integrase/recombinase</fullName>
    </submittedName>
</protein>
<evidence type="ECO:0000313" key="1">
    <source>
        <dbReference type="EMBL" id="EQD73107.1"/>
    </source>
</evidence>
<organism evidence="1">
    <name type="scientific">mine drainage metagenome</name>
    <dbReference type="NCBI Taxonomy" id="410659"/>
    <lineage>
        <taxon>unclassified sequences</taxon>
        <taxon>metagenomes</taxon>
        <taxon>ecological metagenomes</taxon>
    </lineage>
</organism>
<name>T1BTC1_9ZZZZ</name>
<dbReference type="EMBL" id="AUZY01002085">
    <property type="protein sequence ID" value="EQD73107.1"/>
    <property type="molecule type" value="Genomic_DNA"/>
</dbReference>
<proteinExistence type="predicted"/>
<comment type="caution">
    <text evidence="1">The sequence shown here is derived from an EMBL/GenBank/DDBJ whole genome shotgun (WGS) entry which is preliminary data.</text>
</comment>
<dbReference type="AlphaFoldDB" id="T1BTC1"/>
<reference evidence="1" key="1">
    <citation type="submission" date="2013-08" db="EMBL/GenBank/DDBJ databases">
        <authorList>
            <person name="Mendez C."/>
            <person name="Richter M."/>
            <person name="Ferrer M."/>
            <person name="Sanchez J."/>
        </authorList>
    </citation>
    <scope>NUCLEOTIDE SEQUENCE</scope>
</reference>
<accession>T1BTC1</accession>
<reference evidence="1" key="2">
    <citation type="journal article" date="2014" name="ISME J.">
        <title>Microbial stratification in low pH oxic and suboxic macroscopic growths along an acid mine drainage.</title>
        <authorList>
            <person name="Mendez-Garcia C."/>
            <person name="Mesa V."/>
            <person name="Sprenger R.R."/>
            <person name="Richter M."/>
            <person name="Diez M.S."/>
            <person name="Solano J."/>
            <person name="Bargiela R."/>
            <person name="Golyshina O.V."/>
            <person name="Manteca A."/>
            <person name="Ramos J.L."/>
            <person name="Gallego J.R."/>
            <person name="Llorente I."/>
            <person name="Martins Dos Santos V.A."/>
            <person name="Jensen O.N."/>
            <person name="Pelaez A.I."/>
            <person name="Sanchez J."/>
            <person name="Ferrer M."/>
        </authorList>
    </citation>
    <scope>NUCLEOTIDE SEQUENCE</scope>
</reference>
<gene>
    <name evidence="1" type="ORF">B1B_03390</name>
</gene>